<dbReference type="InterPro" id="IPR009078">
    <property type="entry name" value="Ferritin-like_SF"/>
</dbReference>
<dbReference type="Proteomes" id="UP000222056">
    <property type="component" value="Unassembled WGS sequence"/>
</dbReference>
<dbReference type="STRING" id="29539.SAMN02745716_1189"/>
<keyword evidence="2" id="KW-1185">Reference proteome</keyword>
<protein>
    <recommendedName>
        <fullName evidence="3">DUF4439 domain-containing protein</fullName>
    </recommendedName>
</protein>
<dbReference type="EMBL" id="FNWJ01000001">
    <property type="protein sequence ID" value="SEH12738.1"/>
    <property type="molecule type" value="Genomic_DNA"/>
</dbReference>
<evidence type="ECO:0000313" key="2">
    <source>
        <dbReference type="Proteomes" id="UP000222056"/>
    </source>
</evidence>
<organism evidence="1 2">
    <name type="scientific">Thermoleophilum album</name>
    <dbReference type="NCBI Taxonomy" id="29539"/>
    <lineage>
        <taxon>Bacteria</taxon>
        <taxon>Bacillati</taxon>
        <taxon>Actinomycetota</taxon>
        <taxon>Thermoleophilia</taxon>
        <taxon>Thermoleophilales</taxon>
        <taxon>Thermoleophilaceae</taxon>
        <taxon>Thermoleophilum</taxon>
    </lineage>
</organism>
<dbReference type="SUPFAM" id="SSF47240">
    <property type="entry name" value="Ferritin-like"/>
    <property type="match status" value="1"/>
</dbReference>
<accession>A0A1H6FRF3</accession>
<reference evidence="2" key="1">
    <citation type="submission" date="2016-10" db="EMBL/GenBank/DDBJ databases">
        <authorList>
            <person name="Varghese N."/>
            <person name="Submissions S."/>
        </authorList>
    </citation>
    <scope>NUCLEOTIDE SEQUENCE [LARGE SCALE GENOMIC DNA]</scope>
    <source>
        <strain evidence="2">ATCC 35263</strain>
    </source>
</reference>
<proteinExistence type="predicted"/>
<evidence type="ECO:0000313" key="1">
    <source>
        <dbReference type="EMBL" id="SEH12738.1"/>
    </source>
</evidence>
<sequence length="122" mass="13334">MERAALAHYRSTPRTVPLDADQMVAVELAHVQRLERLLRRLGGEPAQPAPAPRVPQARDQWLAAVARLERAALSGYEELVVALDDDVFLVPIASAACADAQQLALVERARGIELPAWPPADR</sequence>
<gene>
    <name evidence="1" type="ORF">SAMN02745716_1189</name>
</gene>
<name>A0A1H6FRF3_THEAL</name>
<dbReference type="AlphaFoldDB" id="A0A1H6FRF3"/>
<evidence type="ECO:0008006" key="3">
    <source>
        <dbReference type="Google" id="ProtNLM"/>
    </source>
</evidence>